<organism evidence="2 3">
    <name type="scientific">Flavihumibacter petaseus NBRC 106054</name>
    <dbReference type="NCBI Taxonomy" id="1220578"/>
    <lineage>
        <taxon>Bacteria</taxon>
        <taxon>Pseudomonadati</taxon>
        <taxon>Bacteroidota</taxon>
        <taxon>Chitinophagia</taxon>
        <taxon>Chitinophagales</taxon>
        <taxon>Chitinophagaceae</taxon>
        <taxon>Flavihumibacter</taxon>
    </lineage>
</organism>
<dbReference type="EMBL" id="BBWV01000007">
    <property type="protein sequence ID" value="GAO45632.1"/>
    <property type="molecule type" value="Genomic_DNA"/>
</dbReference>
<keyword evidence="1" id="KW-1133">Transmembrane helix</keyword>
<name>A0A0E9N6Q4_9BACT</name>
<dbReference type="Proteomes" id="UP000033121">
    <property type="component" value="Unassembled WGS sequence"/>
</dbReference>
<gene>
    <name evidence="2" type="ORF">FPE01S_07_00200</name>
</gene>
<keyword evidence="3" id="KW-1185">Reference proteome</keyword>
<comment type="caution">
    <text evidence="2">The sequence shown here is derived from an EMBL/GenBank/DDBJ whole genome shotgun (WGS) entry which is preliminary data.</text>
</comment>
<dbReference type="AlphaFoldDB" id="A0A0E9N6Q4"/>
<evidence type="ECO:0000256" key="1">
    <source>
        <dbReference type="SAM" id="Phobius"/>
    </source>
</evidence>
<feature type="transmembrane region" description="Helical" evidence="1">
    <location>
        <begin position="136"/>
        <end position="154"/>
    </location>
</feature>
<proteinExistence type="predicted"/>
<keyword evidence="1" id="KW-0812">Transmembrane</keyword>
<evidence type="ECO:0000313" key="3">
    <source>
        <dbReference type="Proteomes" id="UP000033121"/>
    </source>
</evidence>
<dbReference type="OrthoDB" id="679074at2"/>
<accession>A0A0E9N6Q4</accession>
<protein>
    <recommendedName>
        <fullName evidence="4">GYF domain-containing protein</fullName>
    </recommendedName>
</protein>
<evidence type="ECO:0008006" key="4">
    <source>
        <dbReference type="Google" id="ProtNLM"/>
    </source>
</evidence>
<sequence length="308" mass="33779">MQQYRLLRNNKESGPFSWQDLVDIPLRAYDLVWVEGKSISWKYPSELDELRPFAPPAPDDLYVQFHTPSQTPGSNVSTTTQSGEKKLHKKYVSVILPAGRLERPAINEEIPPVNQLLVENTIAYTPTYTPRQYHRYYIAGALLILLAGGIYFGTRGREKNNLPVIASEASTASTALTSLSVPVSGNTVNTVSGNTGVTSSTLRPIHASPLEFAALKRHLDVLSSKYSVGVFGGISNLEITVMNTGKSAFRNIVVAVDYLKKDKTIYHTEKLTISYLAAGSTRKINPPPSAGGIAFQTRIVEIDGLTSR</sequence>
<keyword evidence="1" id="KW-0472">Membrane</keyword>
<evidence type="ECO:0000313" key="2">
    <source>
        <dbReference type="EMBL" id="GAO45632.1"/>
    </source>
</evidence>
<dbReference type="RefSeq" id="WP_157474156.1">
    <property type="nucleotide sequence ID" value="NZ_BBWV01000007.1"/>
</dbReference>
<reference evidence="2 3" key="1">
    <citation type="submission" date="2015-04" db="EMBL/GenBank/DDBJ databases">
        <title>Whole genome shotgun sequence of Flavihumibacter petaseus NBRC 106054.</title>
        <authorList>
            <person name="Miyazawa S."/>
            <person name="Hosoyama A."/>
            <person name="Hashimoto M."/>
            <person name="Noguchi M."/>
            <person name="Tsuchikane K."/>
            <person name="Ohji S."/>
            <person name="Yamazoe A."/>
            <person name="Ichikawa N."/>
            <person name="Kimura A."/>
            <person name="Fujita N."/>
        </authorList>
    </citation>
    <scope>NUCLEOTIDE SEQUENCE [LARGE SCALE GENOMIC DNA]</scope>
    <source>
        <strain evidence="2 3">NBRC 106054</strain>
    </source>
</reference>
<dbReference type="STRING" id="1220578.FPE01S_07_00200"/>